<evidence type="ECO:0000313" key="4">
    <source>
        <dbReference type="Proteomes" id="UP001476798"/>
    </source>
</evidence>
<feature type="region of interest" description="Disordered" evidence="1">
    <location>
        <begin position="1"/>
        <end position="23"/>
    </location>
</feature>
<name>A0ABV0NPY6_9TELE</name>
<comment type="caution">
    <text evidence="3">The sequence shown here is derived from an EMBL/GenBank/DDBJ whole genome shotgun (WGS) entry which is preliminary data.</text>
</comment>
<evidence type="ECO:0000313" key="3">
    <source>
        <dbReference type="EMBL" id="MEQ2173403.1"/>
    </source>
</evidence>
<feature type="compositionally biased region" description="Polar residues" evidence="1">
    <location>
        <begin position="13"/>
        <end position="23"/>
    </location>
</feature>
<keyword evidence="2" id="KW-1133">Transmembrane helix</keyword>
<keyword evidence="2" id="KW-0812">Transmembrane</keyword>
<protein>
    <submittedName>
        <fullName evidence="3">Uncharacterized protein</fullName>
    </submittedName>
</protein>
<evidence type="ECO:0000256" key="2">
    <source>
        <dbReference type="SAM" id="Phobius"/>
    </source>
</evidence>
<reference evidence="3 4" key="1">
    <citation type="submission" date="2021-06" db="EMBL/GenBank/DDBJ databases">
        <authorList>
            <person name="Palmer J.M."/>
        </authorList>
    </citation>
    <scope>NUCLEOTIDE SEQUENCE [LARGE SCALE GENOMIC DNA]</scope>
    <source>
        <strain evidence="3 4">GA_2019</strain>
        <tissue evidence="3">Muscle</tissue>
    </source>
</reference>
<feature type="transmembrane region" description="Helical" evidence="2">
    <location>
        <begin position="128"/>
        <end position="149"/>
    </location>
</feature>
<evidence type="ECO:0000256" key="1">
    <source>
        <dbReference type="SAM" id="MobiDB-lite"/>
    </source>
</evidence>
<dbReference type="EMBL" id="JAHRIO010045597">
    <property type="protein sequence ID" value="MEQ2173403.1"/>
    <property type="molecule type" value="Genomic_DNA"/>
</dbReference>
<gene>
    <name evidence="3" type="ORF">GOODEAATRI_031816</name>
</gene>
<sequence>MFGEEDCPDRSSPDVQQNVKDTGTQAKVALETMEEAQYDFPTDAEEHDEKTNVKNLTATAPSLFTTDWSKMFALDAPPDSNGPEAESHSAYCTPVRLTVSTTFTNTIDVMFTHLRLLMHGQERHCCKAAYHISLWRLLAIVLLLLWTVLK</sequence>
<keyword evidence="2" id="KW-0472">Membrane</keyword>
<keyword evidence="4" id="KW-1185">Reference proteome</keyword>
<dbReference type="Proteomes" id="UP001476798">
    <property type="component" value="Unassembled WGS sequence"/>
</dbReference>
<proteinExistence type="predicted"/>
<organism evidence="3 4">
    <name type="scientific">Goodea atripinnis</name>
    <dbReference type="NCBI Taxonomy" id="208336"/>
    <lineage>
        <taxon>Eukaryota</taxon>
        <taxon>Metazoa</taxon>
        <taxon>Chordata</taxon>
        <taxon>Craniata</taxon>
        <taxon>Vertebrata</taxon>
        <taxon>Euteleostomi</taxon>
        <taxon>Actinopterygii</taxon>
        <taxon>Neopterygii</taxon>
        <taxon>Teleostei</taxon>
        <taxon>Neoteleostei</taxon>
        <taxon>Acanthomorphata</taxon>
        <taxon>Ovalentaria</taxon>
        <taxon>Atherinomorphae</taxon>
        <taxon>Cyprinodontiformes</taxon>
        <taxon>Goodeidae</taxon>
        <taxon>Goodea</taxon>
    </lineage>
</organism>
<accession>A0ABV0NPY6</accession>